<dbReference type="PANTHER" id="PTHR42920:SF5">
    <property type="entry name" value="EAMA DOMAIN-CONTAINING PROTEIN"/>
    <property type="match status" value="1"/>
</dbReference>
<organism evidence="8">
    <name type="scientific">Ignisphaera aggregans</name>
    <dbReference type="NCBI Taxonomy" id="334771"/>
    <lineage>
        <taxon>Archaea</taxon>
        <taxon>Thermoproteota</taxon>
        <taxon>Thermoprotei</taxon>
        <taxon>Desulfurococcales</taxon>
        <taxon>Desulfurococcaceae</taxon>
        <taxon>Ignisphaera</taxon>
    </lineage>
</organism>
<feature type="transmembrane region" description="Helical" evidence="6">
    <location>
        <begin position="127"/>
        <end position="145"/>
    </location>
</feature>
<reference evidence="8" key="1">
    <citation type="journal article" date="2020" name="mSystems">
        <title>Genome- and Community-Level Interaction Insights into Carbon Utilization and Element Cycling Functions of Hydrothermarchaeota in Hydrothermal Sediment.</title>
        <authorList>
            <person name="Zhou Z."/>
            <person name="Liu Y."/>
            <person name="Xu W."/>
            <person name="Pan J."/>
            <person name="Luo Z.H."/>
            <person name="Li M."/>
        </authorList>
    </citation>
    <scope>NUCLEOTIDE SEQUENCE [LARGE SCALE GENOMIC DNA]</scope>
    <source>
        <strain evidence="8">SpSt-125</strain>
    </source>
</reference>
<comment type="subcellular location">
    <subcellularLocation>
        <location evidence="1">Cell membrane</location>
        <topology evidence="1">Multi-pass membrane protein</topology>
    </subcellularLocation>
</comment>
<feature type="transmembrane region" description="Helical" evidence="6">
    <location>
        <begin position="151"/>
        <end position="172"/>
    </location>
</feature>
<evidence type="ECO:0000256" key="5">
    <source>
        <dbReference type="ARBA" id="ARBA00023136"/>
    </source>
</evidence>
<name>A0A7J2U3Y4_9CREN</name>
<feature type="transmembrane region" description="Helical" evidence="6">
    <location>
        <begin position="14"/>
        <end position="34"/>
    </location>
</feature>
<feature type="domain" description="EamA" evidence="7">
    <location>
        <begin position="15"/>
        <end position="146"/>
    </location>
</feature>
<keyword evidence="5 6" id="KW-0472">Membrane</keyword>
<evidence type="ECO:0000256" key="6">
    <source>
        <dbReference type="SAM" id="Phobius"/>
    </source>
</evidence>
<proteinExistence type="predicted"/>
<comment type="caution">
    <text evidence="8">The sequence shown here is derived from an EMBL/GenBank/DDBJ whole genome shotgun (WGS) entry which is preliminary data.</text>
</comment>
<feature type="domain" description="EamA" evidence="7">
    <location>
        <begin position="153"/>
        <end position="286"/>
    </location>
</feature>
<dbReference type="InterPro" id="IPR037185">
    <property type="entry name" value="EmrE-like"/>
</dbReference>
<keyword evidence="4 6" id="KW-1133">Transmembrane helix</keyword>
<dbReference type="InterPro" id="IPR051258">
    <property type="entry name" value="Diverse_Substrate_Transporter"/>
</dbReference>
<dbReference type="PANTHER" id="PTHR42920">
    <property type="entry name" value="OS03G0707200 PROTEIN-RELATED"/>
    <property type="match status" value="1"/>
</dbReference>
<dbReference type="EMBL" id="DSEU01000059">
    <property type="protein sequence ID" value="HEM67560.1"/>
    <property type="molecule type" value="Genomic_DNA"/>
</dbReference>
<dbReference type="Pfam" id="PF00892">
    <property type="entry name" value="EamA"/>
    <property type="match status" value="2"/>
</dbReference>
<evidence type="ECO:0000256" key="2">
    <source>
        <dbReference type="ARBA" id="ARBA00022475"/>
    </source>
</evidence>
<gene>
    <name evidence="8" type="ORF">ENO26_08390</name>
</gene>
<feature type="transmembrane region" description="Helical" evidence="6">
    <location>
        <begin position="184"/>
        <end position="201"/>
    </location>
</feature>
<dbReference type="AlphaFoldDB" id="A0A7J2U3Y4"/>
<feature type="transmembrane region" description="Helical" evidence="6">
    <location>
        <begin position="46"/>
        <end position="64"/>
    </location>
</feature>
<dbReference type="SUPFAM" id="SSF103481">
    <property type="entry name" value="Multidrug resistance efflux transporter EmrE"/>
    <property type="match status" value="1"/>
</dbReference>
<evidence type="ECO:0000256" key="1">
    <source>
        <dbReference type="ARBA" id="ARBA00004651"/>
    </source>
</evidence>
<keyword evidence="2" id="KW-1003">Cell membrane</keyword>
<dbReference type="GO" id="GO:0005886">
    <property type="term" value="C:plasma membrane"/>
    <property type="evidence" value="ECO:0007669"/>
    <property type="project" value="UniProtKB-SubCell"/>
</dbReference>
<protein>
    <submittedName>
        <fullName evidence="8">DMT family transporter</fullName>
    </submittedName>
</protein>
<evidence type="ECO:0000256" key="3">
    <source>
        <dbReference type="ARBA" id="ARBA00022692"/>
    </source>
</evidence>
<evidence type="ECO:0000313" key="8">
    <source>
        <dbReference type="EMBL" id="HEM67560.1"/>
    </source>
</evidence>
<accession>A0A7J2U3Y4</accession>
<feature type="transmembrane region" description="Helical" evidence="6">
    <location>
        <begin position="76"/>
        <end position="92"/>
    </location>
</feature>
<feature type="transmembrane region" description="Helical" evidence="6">
    <location>
        <begin position="213"/>
        <end position="231"/>
    </location>
</feature>
<feature type="transmembrane region" description="Helical" evidence="6">
    <location>
        <begin position="98"/>
        <end position="115"/>
    </location>
</feature>
<evidence type="ECO:0000256" key="4">
    <source>
        <dbReference type="ARBA" id="ARBA00022989"/>
    </source>
</evidence>
<evidence type="ECO:0000259" key="7">
    <source>
        <dbReference type="Pfam" id="PF00892"/>
    </source>
</evidence>
<feature type="transmembrane region" description="Helical" evidence="6">
    <location>
        <begin position="269"/>
        <end position="286"/>
    </location>
</feature>
<dbReference type="InterPro" id="IPR000620">
    <property type="entry name" value="EamA_dom"/>
</dbReference>
<sequence>MRCRILRAHYGRKIWGVIALIIASVIWGSTFPIIKVVMNYVNSFRYVWVRNLLAVLSMLPYIVYRIRRGLLSRHSAIGGILIGSAYTLALWLQGLGTFYTTASNSAFITNLYFIYLHVYEVLKGKKYDYRLVASVLTALTGLYIMTKARGFGFGETLILIGSFLWALQVLLVDKYSNTNPLDTTFFMLLPSLTLSIPDMFFLESFSISKITLVLPHLLYLSLVASVIAYALQLYGQRYVVASTASTICLIEPTSAPIFAMFLINEKIDFAQITGFILIILALYLSITSKYSYKQSQI</sequence>
<feature type="transmembrane region" description="Helical" evidence="6">
    <location>
        <begin position="238"/>
        <end position="263"/>
    </location>
</feature>
<keyword evidence="3 6" id="KW-0812">Transmembrane</keyword>